<dbReference type="InterPro" id="IPR000089">
    <property type="entry name" value="Biotin_lipoyl"/>
</dbReference>
<evidence type="ECO:0000313" key="8">
    <source>
        <dbReference type="Proteomes" id="UP000320421"/>
    </source>
</evidence>
<evidence type="ECO:0000256" key="1">
    <source>
        <dbReference type="ARBA" id="ARBA00009249"/>
    </source>
</evidence>
<dbReference type="Proteomes" id="UP000320421">
    <property type="component" value="Chromosome"/>
</dbReference>
<dbReference type="Gene3D" id="2.40.50.100">
    <property type="match status" value="1"/>
</dbReference>
<dbReference type="NCBIfam" id="TIGR00527">
    <property type="entry name" value="gcvH"/>
    <property type="match status" value="1"/>
</dbReference>
<dbReference type="PROSITE" id="PS50968">
    <property type="entry name" value="BIOTINYL_LIPOYL"/>
    <property type="match status" value="1"/>
</dbReference>
<comment type="subunit">
    <text evidence="3">The glycine cleavage system is composed of four proteins: P, T, L and H.</text>
</comment>
<dbReference type="InterPro" id="IPR033753">
    <property type="entry name" value="GCV_H/Fam206"/>
</dbReference>
<keyword evidence="8" id="KW-1185">Reference proteome</keyword>
<reference evidence="8 9" key="1">
    <citation type="submission" date="2019-02" db="EMBL/GenBank/DDBJ databases">
        <title>Deep-cultivation of Planctomycetes and their phenomic and genomic characterization uncovers novel biology.</title>
        <authorList>
            <person name="Wiegand S."/>
            <person name="Jogler M."/>
            <person name="Boedeker C."/>
            <person name="Pinto D."/>
            <person name="Vollmers J."/>
            <person name="Rivas-Marin E."/>
            <person name="Kohn T."/>
            <person name="Peeters S.H."/>
            <person name="Heuer A."/>
            <person name="Rast P."/>
            <person name="Oberbeckmann S."/>
            <person name="Bunk B."/>
            <person name="Jeske O."/>
            <person name="Meyerdierks A."/>
            <person name="Storesund J.E."/>
            <person name="Kallscheuer N."/>
            <person name="Luecker S."/>
            <person name="Lage O.M."/>
            <person name="Pohl T."/>
            <person name="Merkel B.J."/>
            <person name="Hornburger P."/>
            <person name="Mueller R.-W."/>
            <person name="Bruemmer F."/>
            <person name="Labrenz M."/>
            <person name="Spormann A.M."/>
            <person name="Op den Camp H."/>
            <person name="Overmann J."/>
            <person name="Amann R."/>
            <person name="Jetten M.S.M."/>
            <person name="Mascher T."/>
            <person name="Medema M.H."/>
            <person name="Devos D.P."/>
            <person name="Kaster A.-K."/>
            <person name="Ovreas L."/>
            <person name="Rohde M."/>
            <person name="Galperin M.Y."/>
            <person name="Jogler C."/>
        </authorList>
    </citation>
    <scope>NUCLEOTIDE SEQUENCE [LARGE SCALE GENOMIC DNA]</scope>
    <source>
        <strain evidence="6 8">HG66A1</strain>
        <strain evidence="7 9">V6</strain>
    </source>
</reference>
<evidence type="ECO:0000256" key="2">
    <source>
        <dbReference type="ARBA" id="ARBA00022823"/>
    </source>
</evidence>
<evidence type="ECO:0000256" key="4">
    <source>
        <dbReference type="PIRSR" id="PIRSR617453-50"/>
    </source>
</evidence>
<name>A0A517PJ45_9PLAN</name>
<dbReference type="InterPro" id="IPR011053">
    <property type="entry name" value="Single_hybrid_motif"/>
</dbReference>
<dbReference type="NCBIfam" id="NF002270">
    <property type="entry name" value="PRK01202.1"/>
    <property type="match status" value="1"/>
</dbReference>
<accession>A0A517W857</accession>
<dbReference type="AlphaFoldDB" id="A0A517PJ45"/>
<evidence type="ECO:0000256" key="3">
    <source>
        <dbReference type="HAMAP-Rule" id="MF_00272"/>
    </source>
</evidence>
<dbReference type="GO" id="GO:0019464">
    <property type="term" value="P:glycine decarboxylation via glycine cleavage system"/>
    <property type="evidence" value="ECO:0007669"/>
    <property type="project" value="UniProtKB-UniRule"/>
</dbReference>
<dbReference type="InterPro" id="IPR017453">
    <property type="entry name" value="GCV_H_sub"/>
</dbReference>
<dbReference type="GO" id="GO:0009249">
    <property type="term" value="P:protein lipoylation"/>
    <property type="evidence" value="ECO:0007669"/>
    <property type="project" value="TreeGrafter"/>
</dbReference>
<dbReference type="EMBL" id="CP036266">
    <property type="protein sequence ID" value="QDT19404.1"/>
    <property type="molecule type" value="Genomic_DNA"/>
</dbReference>
<dbReference type="HAMAP" id="MF_00272">
    <property type="entry name" value="GcvH"/>
    <property type="match status" value="1"/>
</dbReference>
<dbReference type="GO" id="GO:0005829">
    <property type="term" value="C:cytosol"/>
    <property type="evidence" value="ECO:0007669"/>
    <property type="project" value="TreeGrafter"/>
</dbReference>
<evidence type="ECO:0000313" key="6">
    <source>
        <dbReference type="EMBL" id="QDT19404.1"/>
    </source>
</evidence>
<evidence type="ECO:0000313" key="9">
    <source>
        <dbReference type="Proteomes" id="UP000320722"/>
    </source>
</evidence>
<evidence type="ECO:0000259" key="5">
    <source>
        <dbReference type="PROSITE" id="PS50968"/>
    </source>
</evidence>
<dbReference type="Pfam" id="PF01597">
    <property type="entry name" value="GCV_H"/>
    <property type="match status" value="1"/>
</dbReference>
<dbReference type="CDD" id="cd06848">
    <property type="entry name" value="GCS_H"/>
    <property type="match status" value="1"/>
</dbReference>
<dbReference type="SUPFAM" id="SSF51230">
    <property type="entry name" value="Single hybrid motif"/>
    <property type="match status" value="1"/>
</dbReference>
<dbReference type="PANTHER" id="PTHR11715:SF3">
    <property type="entry name" value="GLYCINE CLEAVAGE SYSTEM H PROTEIN-RELATED"/>
    <property type="match status" value="1"/>
</dbReference>
<protein>
    <recommendedName>
        <fullName evidence="3">Glycine cleavage system H protein</fullName>
    </recommendedName>
</protein>
<comment type="function">
    <text evidence="3">The glycine cleavage system catalyzes the degradation of glycine. The H protein shuttles the methylamine group of glycine from the P protein to the T protein.</text>
</comment>
<gene>
    <name evidence="6" type="primary">gcvH_1</name>
    <name evidence="3" type="synonym">gcvH</name>
    <name evidence="6" type="ORF">HG66A1_11690</name>
    <name evidence="7" type="ORF">V6x_11310</name>
</gene>
<dbReference type="GO" id="GO:0005960">
    <property type="term" value="C:glycine cleavage complex"/>
    <property type="evidence" value="ECO:0007669"/>
    <property type="project" value="InterPro"/>
</dbReference>
<accession>A0A5A8BAN1</accession>
<dbReference type="Proteomes" id="UP000320722">
    <property type="component" value="Chromosome"/>
</dbReference>
<dbReference type="InterPro" id="IPR002930">
    <property type="entry name" value="GCV_H"/>
</dbReference>
<organism evidence="6 8">
    <name type="scientific">Gimesia chilikensis</name>
    <dbReference type="NCBI Taxonomy" id="2605989"/>
    <lineage>
        <taxon>Bacteria</taxon>
        <taxon>Pseudomonadati</taxon>
        <taxon>Planctomycetota</taxon>
        <taxon>Planctomycetia</taxon>
        <taxon>Planctomycetales</taxon>
        <taxon>Planctomycetaceae</taxon>
        <taxon>Gimesia</taxon>
    </lineage>
</organism>
<sequence length="128" mass="13952">MDQANLKFTKTHEWVGVEGELATVGITDFAVNQLTDLVYIDLPAVGSTCEAGKVFGEVESVKAVSDLYSPVSGEIAEVNESLVDDQAPLSDDPFGTGWITKIKMSNPAELEQFMDADEYKKFCESEAH</sequence>
<comment type="cofactor">
    <cofactor evidence="3">
        <name>(R)-lipoate</name>
        <dbReference type="ChEBI" id="CHEBI:83088"/>
    </cofactor>
    <text evidence="3">Binds 1 lipoyl cofactor covalently.</text>
</comment>
<accession>A0A517PJ45</accession>
<dbReference type="EMBL" id="CP036347">
    <property type="protein sequence ID" value="QDU01451.1"/>
    <property type="molecule type" value="Genomic_DNA"/>
</dbReference>
<dbReference type="RefSeq" id="WP_145037415.1">
    <property type="nucleotide sequence ID" value="NZ_CP036266.1"/>
</dbReference>
<feature type="modified residue" description="N6-lipoyllysine" evidence="3 4">
    <location>
        <position position="62"/>
    </location>
</feature>
<keyword evidence="2 3" id="KW-0450">Lipoyl</keyword>
<evidence type="ECO:0000313" key="7">
    <source>
        <dbReference type="EMBL" id="QDU01451.1"/>
    </source>
</evidence>
<feature type="domain" description="Lipoyl-binding" evidence="5">
    <location>
        <begin position="21"/>
        <end position="103"/>
    </location>
</feature>
<dbReference type="PANTHER" id="PTHR11715">
    <property type="entry name" value="GLYCINE CLEAVAGE SYSTEM H PROTEIN"/>
    <property type="match status" value="1"/>
</dbReference>
<proteinExistence type="inferred from homology"/>
<dbReference type="OrthoDB" id="9796712at2"/>
<comment type="similarity">
    <text evidence="1 3">Belongs to the GcvH family.</text>
</comment>